<evidence type="ECO:0000313" key="2">
    <source>
        <dbReference type="Proteomes" id="UP000250043"/>
    </source>
</evidence>
<sequence length="172" mass="19834">MTGSYVLLQFSEDPINNYFEDLESRKAFTIRAVEENPNLIVKVTRELDWSQQHPDVMGPDNSFFYFGPSRTPGFLIYGNTPHQPMANSRRQKKETSTSRYFTAQNGKEFKWRIAAPRLECVDSKGNIVAVWERSQLEDEFHARLTVKQSALAVITEIMTTLTLNRVAQALNW</sequence>
<gene>
    <name evidence="1" type="ORF">OBBRIDRAFT_789195</name>
</gene>
<protein>
    <submittedName>
        <fullName evidence="1">Uncharacterized protein</fullName>
    </submittedName>
</protein>
<dbReference type="Proteomes" id="UP000250043">
    <property type="component" value="Unassembled WGS sequence"/>
</dbReference>
<name>A0A8E2J6Q5_9APHY</name>
<evidence type="ECO:0000313" key="1">
    <source>
        <dbReference type="EMBL" id="OCH94507.1"/>
    </source>
</evidence>
<dbReference type="AlphaFoldDB" id="A0A8E2J6Q5"/>
<accession>A0A8E2J6Q5</accession>
<dbReference type="OrthoDB" id="3168860at2759"/>
<reference evidence="1 2" key="1">
    <citation type="submission" date="2016-07" db="EMBL/GenBank/DDBJ databases">
        <title>Draft genome of the white-rot fungus Obba rivulosa 3A-2.</title>
        <authorList>
            <consortium name="DOE Joint Genome Institute"/>
            <person name="Miettinen O."/>
            <person name="Riley R."/>
            <person name="Acob R."/>
            <person name="Barry K."/>
            <person name="Cullen D."/>
            <person name="De Vries R."/>
            <person name="Hainaut M."/>
            <person name="Hatakka A."/>
            <person name="Henrissat B."/>
            <person name="Hilden K."/>
            <person name="Kuo R."/>
            <person name="Labutti K."/>
            <person name="Lipzen A."/>
            <person name="Makela M.R."/>
            <person name="Sandor L."/>
            <person name="Spatafora J.W."/>
            <person name="Grigoriev I.V."/>
            <person name="Hibbett D.S."/>
        </authorList>
    </citation>
    <scope>NUCLEOTIDE SEQUENCE [LARGE SCALE GENOMIC DNA]</scope>
    <source>
        <strain evidence="1 2">3A-2</strain>
    </source>
</reference>
<proteinExistence type="predicted"/>
<dbReference type="EMBL" id="KV722343">
    <property type="protein sequence ID" value="OCH94507.1"/>
    <property type="molecule type" value="Genomic_DNA"/>
</dbReference>
<keyword evidence="2" id="KW-1185">Reference proteome</keyword>
<organism evidence="1 2">
    <name type="scientific">Obba rivulosa</name>
    <dbReference type="NCBI Taxonomy" id="1052685"/>
    <lineage>
        <taxon>Eukaryota</taxon>
        <taxon>Fungi</taxon>
        <taxon>Dikarya</taxon>
        <taxon>Basidiomycota</taxon>
        <taxon>Agaricomycotina</taxon>
        <taxon>Agaricomycetes</taxon>
        <taxon>Polyporales</taxon>
        <taxon>Gelatoporiaceae</taxon>
        <taxon>Obba</taxon>
    </lineage>
</organism>